<sequence>MFNLKNLVNAKIVALTAVAGLTPLIAQSALAESTKINSSFERFQDGVLITQGTINPGEVPTTNPGEVPTTNPGEVPTTNPGEVPTTNPGEVPTTNPGEVPTTNPGTSPTNRPGTSPTNRPGTSPTNRPGTSPTNRPGTSPTNRPGTSPNINPNQQRNSPSQPLNGGDNSNELQRNSPDTNRGVTTEMNDMENQDLTSPNPQINNEGVTNSPNNPIENEPDDGFIGVPAR</sequence>
<evidence type="ECO:0000256" key="2">
    <source>
        <dbReference type="SAM" id="SignalP"/>
    </source>
</evidence>
<comment type="caution">
    <text evidence="3">The sequence shown here is derived from an EMBL/GenBank/DDBJ whole genome shotgun (WGS) entry which is preliminary data.</text>
</comment>
<proteinExistence type="predicted"/>
<dbReference type="RefSeq" id="WP_323272910.1">
    <property type="nucleotide sequence ID" value="NZ_JAYGHT010000002.1"/>
</dbReference>
<protein>
    <submittedName>
        <fullName evidence="3">Uncharacterized protein</fullName>
    </submittedName>
</protein>
<gene>
    <name evidence="3" type="ORF">VB854_01150</name>
</gene>
<feature type="region of interest" description="Disordered" evidence="1">
    <location>
        <begin position="51"/>
        <end position="229"/>
    </location>
</feature>
<name>A0ABU5TRL9_9CYAN</name>
<feature type="chain" id="PRO_5046630133" evidence="2">
    <location>
        <begin position="32"/>
        <end position="229"/>
    </location>
</feature>
<feature type="compositionally biased region" description="Polar residues" evidence="1">
    <location>
        <begin position="193"/>
        <end position="215"/>
    </location>
</feature>
<evidence type="ECO:0000313" key="3">
    <source>
        <dbReference type="EMBL" id="MEA5517546.1"/>
    </source>
</evidence>
<feature type="signal peptide" evidence="2">
    <location>
        <begin position="1"/>
        <end position="31"/>
    </location>
</feature>
<dbReference type="Proteomes" id="UP001301728">
    <property type="component" value="Unassembled WGS sequence"/>
</dbReference>
<evidence type="ECO:0000256" key="1">
    <source>
        <dbReference type="SAM" id="MobiDB-lite"/>
    </source>
</evidence>
<organism evidence="3 4">
    <name type="scientific">Limnoraphis robusta CCNP1315</name>
    <dbReference type="NCBI Taxonomy" id="3110306"/>
    <lineage>
        <taxon>Bacteria</taxon>
        <taxon>Bacillati</taxon>
        <taxon>Cyanobacteriota</taxon>
        <taxon>Cyanophyceae</taxon>
        <taxon>Oscillatoriophycideae</taxon>
        <taxon>Oscillatoriales</taxon>
        <taxon>Sirenicapillariaceae</taxon>
        <taxon>Limnoraphis</taxon>
    </lineage>
</organism>
<keyword evidence="2" id="KW-0732">Signal</keyword>
<accession>A0ABU5TRL9</accession>
<evidence type="ECO:0000313" key="4">
    <source>
        <dbReference type="Proteomes" id="UP001301728"/>
    </source>
</evidence>
<feature type="compositionally biased region" description="Polar residues" evidence="1">
    <location>
        <begin position="51"/>
        <end position="187"/>
    </location>
</feature>
<reference evidence="3 4" key="1">
    <citation type="submission" date="2023-12" db="EMBL/GenBank/DDBJ databases">
        <title>Baltic Sea Cyanobacteria.</title>
        <authorList>
            <person name="Delbaje E."/>
            <person name="Fewer D.P."/>
            <person name="Shishido T.K."/>
        </authorList>
    </citation>
    <scope>NUCLEOTIDE SEQUENCE [LARGE SCALE GENOMIC DNA]</scope>
    <source>
        <strain evidence="3 4">CCNP 1315</strain>
    </source>
</reference>
<keyword evidence="4" id="KW-1185">Reference proteome</keyword>
<dbReference type="EMBL" id="JAYGHT010000002">
    <property type="protein sequence ID" value="MEA5517546.1"/>
    <property type="molecule type" value="Genomic_DNA"/>
</dbReference>